<feature type="non-terminal residue" evidence="1">
    <location>
        <position position="1"/>
    </location>
</feature>
<dbReference type="EMBL" id="JARKIB010000220">
    <property type="protein sequence ID" value="KAJ7722405.1"/>
    <property type="molecule type" value="Genomic_DNA"/>
</dbReference>
<name>A0AAD7HL03_9AGAR</name>
<evidence type="ECO:0000313" key="2">
    <source>
        <dbReference type="Proteomes" id="UP001215598"/>
    </source>
</evidence>
<reference evidence="1" key="1">
    <citation type="submission" date="2023-03" db="EMBL/GenBank/DDBJ databases">
        <title>Massive genome expansion in bonnet fungi (Mycena s.s.) driven by repeated elements and novel gene families across ecological guilds.</title>
        <authorList>
            <consortium name="Lawrence Berkeley National Laboratory"/>
            <person name="Harder C.B."/>
            <person name="Miyauchi S."/>
            <person name="Viragh M."/>
            <person name="Kuo A."/>
            <person name="Thoen E."/>
            <person name="Andreopoulos B."/>
            <person name="Lu D."/>
            <person name="Skrede I."/>
            <person name="Drula E."/>
            <person name="Henrissat B."/>
            <person name="Morin E."/>
            <person name="Kohler A."/>
            <person name="Barry K."/>
            <person name="LaButti K."/>
            <person name="Morin E."/>
            <person name="Salamov A."/>
            <person name="Lipzen A."/>
            <person name="Mereny Z."/>
            <person name="Hegedus B."/>
            <person name="Baldrian P."/>
            <person name="Stursova M."/>
            <person name="Weitz H."/>
            <person name="Taylor A."/>
            <person name="Grigoriev I.V."/>
            <person name="Nagy L.G."/>
            <person name="Martin F."/>
            <person name="Kauserud H."/>
        </authorList>
    </citation>
    <scope>NUCLEOTIDE SEQUENCE</scope>
    <source>
        <strain evidence="1">CBHHK182m</strain>
    </source>
</reference>
<sequence>MAHTLPSLEESVTFIRNTPIKLPKLALGDPSQVVNINSVDFLLNTFSGNMTAQPKDDVNLSVLWAQRVAWEATPTTSGVDIVKIWYTKCQEALHYAGWTIPNPDSASIDTSTVKESFNKVMLDLAQHYLSPGALALLTKSIENMQKLEVGSERKSKTFQLAIAQLGVAARAKDITSMDIGYLLYEGKDEATSTLGFTLPDKYIKFSAVDYARRQRVCKGAQRDFGQSQPTHGGVRCRCRTQLSVAVWCRPLSHVLNMSLKSCFV</sequence>
<comment type="caution">
    <text evidence="1">The sequence shown here is derived from an EMBL/GenBank/DDBJ whole genome shotgun (WGS) entry which is preliminary data.</text>
</comment>
<evidence type="ECO:0000313" key="1">
    <source>
        <dbReference type="EMBL" id="KAJ7722405.1"/>
    </source>
</evidence>
<dbReference type="AlphaFoldDB" id="A0AAD7HL03"/>
<organism evidence="1 2">
    <name type="scientific">Mycena metata</name>
    <dbReference type="NCBI Taxonomy" id="1033252"/>
    <lineage>
        <taxon>Eukaryota</taxon>
        <taxon>Fungi</taxon>
        <taxon>Dikarya</taxon>
        <taxon>Basidiomycota</taxon>
        <taxon>Agaricomycotina</taxon>
        <taxon>Agaricomycetes</taxon>
        <taxon>Agaricomycetidae</taxon>
        <taxon>Agaricales</taxon>
        <taxon>Marasmiineae</taxon>
        <taxon>Mycenaceae</taxon>
        <taxon>Mycena</taxon>
    </lineage>
</organism>
<dbReference type="Proteomes" id="UP001215598">
    <property type="component" value="Unassembled WGS sequence"/>
</dbReference>
<proteinExistence type="predicted"/>
<gene>
    <name evidence="1" type="ORF">B0H16DRAFT_1896163</name>
</gene>
<keyword evidence="2" id="KW-1185">Reference proteome</keyword>
<accession>A0AAD7HL03</accession>
<protein>
    <submittedName>
        <fullName evidence="1">Uncharacterized protein</fullName>
    </submittedName>
</protein>